<dbReference type="PANTHER" id="PTHR47331">
    <property type="entry name" value="PHD-TYPE DOMAIN-CONTAINING PROTEIN"/>
    <property type="match status" value="1"/>
</dbReference>
<dbReference type="GeneID" id="127565207"/>
<keyword evidence="2" id="KW-1185">Reference proteome</keyword>
<evidence type="ECO:0000313" key="3">
    <source>
        <dbReference type="RefSeq" id="XP_051858690.1"/>
    </source>
</evidence>
<dbReference type="Proteomes" id="UP000515160">
    <property type="component" value="Chromosome 2L"/>
</dbReference>
<dbReference type="GO" id="GO:0003676">
    <property type="term" value="F:nucleic acid binding"/>
    <property type="evidence" value="ECO:0007669"/>
    <property type="project" value="InterPro"/>
</dbReference>
<dbReference type="InterPro" id="IPR036397">
    <property type="entry name" value="RNaseH_sf"/>
</dbReference>
<dbReference type="SUPFAM" id="SSF53098">
    <property type="entry name" value="Ribonuclease H-like"/>
    <property type="match status" value="1"/>
</dbReference>
<proteinExistence type="predicted"/>
<dbReference type="InterPro" id="IPR012337">
    <property type="entry name" value="RNaseH-like_sf"/>
</dbReference>
<protein>
    <submittedName>
        <fullName evidence="3">Uncharacterized protein LOC127565207</fullName>
    </submittedName>
</protein>
<dbReference type="PANTHER" id="PTHR47331:SF1">
    <property type="entry name" value="GAG-LIKE PROTEIN"/>
    <property type="match status" value="1"/>
</dbReference>
<feature type="domain" description="Integrase catalytic" evidence="1">
    <location>
        <begin position="220"/>
        <end position="398"/>
    </location>
</feature>
<gene>
    <name evidence="3" type="primary">LOC127565207</name>
</gene>
<name>A0A9C6SSJ9_DROAB</name>
<dbReference type="OrthoDB" id="10049357at2759"/>
<dbReference type="Gene3D" id="3.30.420.10">
    <property type="entry name" value="Ribonuclease H-like superfamily/Ribonuclease H"/>
    <property type="match status" value="1"/>
</dbReference>
<sequence length="398" mass="45889">MNIDASQHSNTILQHVEEQLEAMSPLSCISPDPERFSKLERLRAAQLRVLDFMRSIVKKSMGSELKKLLLLERPIEMDIILIRVCQETEYFSEMKCLKTGSSIMDRKSKLFKCSPYLDEVSILRVKGRIDLIEGVEVNLKRPIILPRRHRFTFLLVESYHRRYHHLYDEIVVNELRQKFLIFGLRALVREVSQTCPACRMRRARPRPPEMGSLPRERLAHHMAPFTYTGVDYFGPIDIIVGRRHEKRWGVLFTCLTIRAVHLDIATSLSTDSFLCILKAFIARRGCPRRMMSDNGTNFRGASRVLKDEVERISTRDVETKYPEMEFMFIPPGSPHMGGAWERLVRSTKSILTEILPPGGLREEVLRAALADVEVEFVNETAKSITVTSLPKDSEFRAS</sequence>
<evidence type="ECO:0000259" key="1">
    <source>
        <dbReference type="PROSITE" id="PS50994"/>
    </source>
</evidence>
<dbReference type="RefSeq" id="XP_051858690.1">
    <property type="nucleotide sequence ID" value="XM_052002730.1"/>
</dbReference>
<dbReference type="PROSITE" id="PS50994">
    <property type="entry name" value="INTEGRASE"/>
    <property type="match status" value="1"/>
</dbReference>
<dbReference type="GO" id="GO:0015074">
    <property type="term" value="P:DNA integration"/>
    <property type="evidence" value="ECO:0007669"/>
    <property type="project" value="InterPro"/>
</dbReference>
<reference evidence="3" key="1">
    <citation type="submission" date="2025-08" db="UniProtKB">
        <authorList>
            <consortium name="RefSeq"/>
        </authorList>
    </citation>
    <scope>IDENTIFICATION</scope>
    <source>
        <strain evidence="3">15112-1751.03</strain>
        <tissue evidence="3">Whole Adult</tissue>
    </source>
</reference>
<accession>A0A9C6SSJ9</accession>
<dbReference type="InterPro" id="IPR001584">
    <property type="entry name" value="Integrase_cat-core"/>
</dbReference>
<evidence type="ECO:0000313" key="2">
    <source>
        <dbReference type="Proteomes" id="UP000515160"/>
    </source>
</evidence>
<organism evidence="2 3">
    <name type="scientific">Drosophila albomicans</name>
    <name type="common">Fruit fly</name>
    <dbReference type="NCBI Taxonomy" id="7291"/>
    <lineage>
        <taxon>Eukaryota</taxon>
        <taxon>Metazoa</taxon>
        <taxon>Ecdysozoa</taxon>
        <taxon>Arthropoda</taxon>
        <taxon>Hexapoda</taxon>
        <taxon>Insecta</taxon>
        <taxon>Pterygota</taxon>
        <taxon>Neoptera</taxon>
        <taxon>Endopterygota</taxon>
        <taxon>Diptera</taxon>
        <taxon>Brachycera</taxon>
        <taxon>Muscomorpha</taxon>
        <taxon>Ephydroidea</taxon>
        <taxon>Drosophilidae</taxon>
        <taxon>Drosophila</taxon>
    </lineage>
</organism>
<dbReference type="AlphaFoldDB" id="A0A9C6SSJ9"/>